<protein>
    <submittedName>
        <fullName evidence="1">Uncharacterized protein</fullName>
    </submittedName>
</protein>
<evidence type="ECO:0000313" key="1">
    <source>
        <dbReference type="EMBL" id="EDP20744.1"/>
    </source>
</evidence>
<gene>
    <name evidence="1" type="ORF">FAEPRAM212_03541</name>
</gene>
<reference evidence="1 2" key="2">
    <citation type="submission" date="2007-09" db="EMBL/GenBank/DDBJ databases">
        <authorList>
            <person name="Fulton L."/>
            <person name="Clifton S."/>
            <person name="Fulton B."/>
            <person name="Xu J."/>
            <person name="Minx P."/>
            <person name="Pepin K.H."/>
            <person name="Johnson M."/>
            <person name="Thiruvilangam P."/>
            <person name="Bhonagiri V."/>
            <person name="Nash W.E."/>
            <person name="Mardis E.R."/>
            <person name="Wilson R.K."/>
        </authorList>
    </citation>
    <scope>NUCLEOTIDE SEQUENCE [LARGE SCALE GENOMIC DNA]</scope>
    <source>
        <strain evidence="1 2">M21/2</strain>
    </source>
</reference>
<evidence type="ECO:0000313" key="2">
    <source>
        <dbReference type="Proteomes" id="UP000005945"/>
    </source>
</evidence>
<dbReference type="AlphaFoldDB" id="A8SEH5"/>
<reference evidence="1 2" key="1">
    <citation type="submission" date="2007-09" db="EMBL/GenBank/DDBJ databases">
        <title>Draft genome sequence of Faecalibacterium prausnitzii M21/2.</title>
        <authorList>
            <person name="Sudarsanam P."/>
            <person name="Ley R."/>
            <person name="Guruge J."/>
            <person name="Turnbaugh P.J."/>
            <person name="Mahowald M."/>
            <person name="Liep D."/>
            <person name="Gordon J."/>
        </authorList>
    </citation>
    <scope>NUCLEOTIDE SEQUENCE [LARGE SCALE GENOMIC DNA]</scope>
    <source>
        <strain evidence="1 2">M21/2</strain>
    </source>
</reference>
<name>A8SEH5_9FIRM</name>
<dbReference type="Proteomes" id="UP000005945">
    <property type="component" value="Unassembled WGS sequence"/>
</dbReference>
<dbReference type="EMBL" id="ABED02000029">
    <property type="protein sequence ID" value="EDP20744.1"/>
    <property type="molecule type" value="Genomic_DNA"/>
</dbReference>
<organism evidence="1 2">
    <name type="scientific">Faecalibacterium prausnitzii M21/2</name>
    <dbReference type="NCBI Taxonomy" id="411485"/>
    <lineage>
        <taxon>Bacteria</taxon>
        <taxon>Bacillati</taxon>
        <taxon>Bacillota</taxon>
        <taxon>Clostridia</taxon>
        <taxon>Eubacteriales</taxon>
        <taxon>Oscillospiraceae</taxon>
        <taxon>Faecalibacterium</taxon>
    </lineage>
</organism>
<dbReference type="HOGENOM" id="CLU_3251822_0_0_9"/>
<comment type="caution">
    <text evidence="1">The sequence shown here is derived from an EMBL/GenBank/DDBJ whole genome shotgun (WGS) entry which is preliminary data.</text>
</comment>
<proteinExistence type="predicted"/>
<sequence>MKSRTPIKNGSGHPRIKQLQILPYHAILKDMTGLQVKNSAEQ</sequence>
<accession>A8SEH5</accession>